<organism evidence="1 2">
    <name type="scientific">Pedobacter africanus</name>
    <dbReference type="NCBI Taxonomy" id="151894"/>
    <lineage>
        <taxon>Bacteria</taxon>
        <taxon>Pseudomonadati</taxon>
        <taxon>Bacteroidota</taxon>
        <taxon>Sphingobacteriia</taxon>
        <taxon>Sphingobacteriales</taxon>
        <taxon>Sphingobacteriaceae</taxon>
        <taxon>Pedobacter</taxon>
    </lineage>
</organism>
<dbReference type="EMBL" id="JAVDTF010000006">
    <property type="protein sequence ID" value="MDR6786321.1"/>
    <property type="molecule type" value="Genomic_DNA"/>
</dbReference>
<name>A0ACC6L4A7_9SPHI</name>
<evidence type="ECO:0000313" key="2">
    <source>
        <dbReference type="Proteomes" id="UP001246858"/>
    </source>
</evidence>
<proteinExistence type="predicted"/>
<evidence type="ECO:0000313" key="1">
    <source>
        <dbReference type="EMBL" id="MDR6786321.1"/>
    </source>
</evidence>
<keyword evidence="2" id="KW-1185">Reference proteome</keyword>
<reference evidence="1" key="1">
    <citation type="submission" date="2023-07" db="EMBL/GenBank/DDBJ databases">
        <title>Sorghum-associated microbial communities from plants grown in Nebraska, USA.</title>
        <authorList>
            <person name="Schachtman D."/>
        </authorList>
    </citation>
    <scope>NUCLEOTIDE SEQUENCE</scope>
    <source>
        <strain evidence="1">2697</strain>
    </source>
</reference>
<gene>
    <name evidence="1" type="ORF">J2X78_004914</name>
</gene>
<accession>A0ACC6L4A7</accession>
<comment type="caution">
    <text evidence="1">The sequence shown here is derived from an EMBL/GenBank/DDBJ whole genome shotgun (WGS) entry which is preliminary data.</text>
</comment>
<dbReference type="Proteomes" id="UP001246858">
    <property type="component" value="Unassembled WGS sequence"/>
</dbReference>
<protein>
    <submittedName>
        <fullName evidence="1">Uncharacterized protein</fullName>
    </submittedName>
</protein>
<sequence>MKNNVHPIKWIPILITTVIAGTLDIIAACINAWLSNDVMPDRVLAYIASGIWGKAAYNGGPEMIFFGLLFHYIIVFSCAFCFFWLYSRWSLLHRSIAANAVLIAFTAWLVTTQLVLRMSRITVPPFRVSDAVVAIAILIICLGFPIACAASRFIKSGYPMEP</sequence>